<dbReference type="EMBL" id="CAFBQW010000155">
    <property type="protein sequence ID" value="CAB5067897.1"/>
    <property type="molecule type" value="Genomic_DNA"/>
</dbReference>
<reference evidence="2" key="1">
    <citation type="submission" date="2020-05" db="EMBL/GenBank/DDBJ databases">
        <authorList>
            <person name="Chiriac C."/>
            <person name="Salcher M."/>
            <person name="Ghai R."/>
            <person name="Kavagutti S V."/>
        </authorList>
    </citation>
    <scope>NUCLEOTIDE SEQUENCE</scope>
</reference>
<keyword evidence="1" id="KW-0472">Membrane</keyword>
<sequence>MKTQGNSALTEPTQPDPSIGARLSVMLATGITTVIVVSYLIFAIALVVGGDAAISDTWVGSLAGYALIAGLAISLVAFFVSVVAEIRHESWKPLRLPLALFPTLLALVILAGFTVLQ</sequence>
<feature type="transmembrane region" description="Helical" evidence="1">
    <location>
        <begin position="62"/>
        <end position="84"/>
    </location>
</feature>
<keyword evidence="1" id="KW-1133">Transmembrane helix</keyword>
<evidence type="ECO:0000256" key="1">
    <source>
        <dbReference type="SAM" id="Phobius"/>
    </source>
</evidence>
<feature type="transmembrane region" description="Helical" evidence="1">
    <location>
        <begin position="96"/>
        <end position="116"/>
    </location>
</feature>
<accession>A0A6J7UVG4</accession>
<dbReference type="AlphaFoldDB" id="A0A6J7UVG4"/>
<protein>
    <submittedName>
        <fullName evidence="2">Unannotated protein</fullName>
    </submittedName>
</protein>
<feature type="transmembrane region" description="Helical" evidence="1">
    <location>
        <begin position="25"/>
        <end position="50"/>
    </location>
</feature>
<gene>
    <name evidence="2" type="ORF">UFOPK4354_01326</name>
</gene>
<organism evidence="2">
    <name type="scientific">freshwater metagenome</name>
    <dbReference type="NCBI Taxonomy" id="449393"/>
    <lineage>
        <taxon>unclassified sequences</taxon>
        <taxon>metagenomes</taxon>
        <taxon>ecological metagenomes</taxon>
    </lineage>
</organism>
<name>A0A6J7UVG4_9ZZZZ</name>
<evidence type="ECO:0000313" key="2">
    <source>
        <dbReference type="EMBL" id="CAB5067897.1"/>
    </source>
</evidence>
<proteinExistence type="predicted"/>
<keyword evidence="1" id="KW-0812">Transmembrane</keyword>